<name>A0A0A9E0J1_ARUDO</name>
<accession>A0A0A9E0J1</accession>
<protein>
    <submittedName>
        <fullName evidence="1">Uncharacterized protein</fullName>
    </submittedName>
</protein>
<proteinExistence type="predicted"/>
<dbReference type="AlphaFoldDB" id="A0A0A9E0J1"/>
<sequence>MPTQETEILMVSTRKNEGQTIKRLRNTKFEKPNSVFPIHRSAA</sequence>
<organism evidence="1">
    <name type="scientific">Arundo donax</name>
    <name type="common">Giant reed</name>
    <name type="synonym">Donax arundinaceus</name>
    <dbReference type="NCBI Taxonomy" id="35708"/>
    <lineage>
        <taxon>Eukaryota</taxon>
        <taxon>Viridiplantae</taxon>
        <taxon>Streptophyta</taxon>
        <taxon>Embryophyta</taxon>
        <taxon>Tracheophyta</taxon>
        <taxon>Spermatophyta</taxon>
        <taxon>Magnoliopsida</taxon>
        <taxon>Liliopsida</taxon>
        <taxon>Poales</taxon>
        <taxon>Poaceae</taxon>
        <taxon>PACMAD clade</taxon>
        <taxon>Arundinoideae</taxon>
        <taxon>Arundineae</taxon>
        <taxon>Arundo</taxon>
    </lineage>
</organism>
<evidence type="ECO:0000313" key="1">
    <source>
        <dbReference type="EMBL" id="JAD93541.1"/>
    </source>
</evidence>
<dbReference type="EMBL" id="GBRH01204354">
    <property type="protein sequence ID" value="JAD93541.1"/>
    <property type="molecule type" value="Transcribed_RNA"/>
</dbReference>
<reference evidence="1" key="2">
    <citation type="journal article" date="2015" name="Data Brief">
        <title>Shoot transcriptome of the giant reed, Arundo donax.</title>
        <authorList>
            <person name="Barrero R.A."/>
            <person name="Guerrero F.D."/>
            <person name="Moolhuijzen P."/>
            <person name="Goolsby J.A."/>
            <person name="Tidwell J."/>
            <person name="Bellgard S.E."/>
            <person name="Bellgard M.I."/>
        </authorList>
    </citation>
    <scope>NUCLEOTIDE SEQUENCE</scope>
    <source>
        <tissue evidence="1">Shoot tissue taken approximately 20 cm above the soil surface</tissue>
    </source>
</reference>
<reference evidence="1" key="1">
    <citation type="submission" date="2014-09" db="EMBL/GenBank/DDBJ databases">
        <authorList>
            <person name="Magalhaes I.L.F."/>
            <person name="Oliveira U."/>
            <person name="Santos F.R."/>
            <person name="Vidigal T.H.D.A."/>
            <person name="Brescovit A.D."/>
            <person name="Santos A.J."/>
        </authorList>
    </citation>
    <scope>NUCLEOTIDE SEQUENCE</scope>
    <source>
        <tissue evidence="1">Shoot tissue taken approximately 20 cm above the soil surface</tissue>
    </source>
</reference>